<feature type="coiled-coil region" evidence="1">
    <location>
        <begin position="322"/>
        <end position="445"/>
    </location>
</feature>
<accession>A0A7M1B3W4</accession>
<keyword evidence="2" id="KW-0269">Exonuclease</keyword>
<evidence type="ECO:0000256" key="1">
    <source>
        <dbReference type="SAM" id="Coils"/>
    </source>
</evidence>
<proteinExistence type="predicted"/>
<dbReference type="Gene3D" id="3.40.50.300">
    <property type="entry name" value="P-loop containing nucleotide triphosphate hydrolases"/>
    <property type="match status" value="1"/>
</dbReference>
<dbReference type="InterPro" id="IPR027417">
    <property type="entry name" value="P-loop_NTPase"/>
</dbReference>
<keyword evidence="2" id="KW-0540">Nuclease</keyword>
<dbReference type="Proteomes" id="UP000593719">
    <property type="component" value="Chromosome"/>
</dbReference>
<keyword evidence="2" id="KW-0378">Hydrolase</keyword>
<sequence length="1109" mass="128719">MELRFDFAEDDRSAGFRLQHFEFYNWGTYDKKIVKLPLDKSNALLTGDIGSGKSTIVDALTTLLVPHNKIIFNKAAGATTKERSLYSYIVGEYKTTQDENFGHSKAVSLRDEKSYSVILGRFENIGYDESLTLAQFFYIANKQVQKFFVVSKSNLGIKEDFFGFSDIRTLKKSLRKANHTEVFDTFKDYSHSFRREMGIKNEQALNLFYQTVSLKSIGNLTEFIRTHMLEDTKIDAEVDALCNNFAELNHAHDLVLEAKEQISMLLPIEKEYKKYTKIEKEHRIFVTMREKLGRFFSLFEKELLEQKLQEYALDLTKRMSQKKSLDEKIEKLGNDIVDIKLDLQKNGADRLNALKQEIEQKNRFLQETKTDNQNYNALLKELSLKAVSNEHSFLKTRQMLNEQLEGIEDERTSYQNQLTMDRVSLAHYEQKLQEFAVEIEYLQNNPSNIPHHISAMRDVMAEGLGVGREELPFLGELVTVKDKEWNGAIERILHNSALSLLVESGLYEAVSSYVETTKLGVKLVYLKVDTTKNSTDFVQTVPNSILQKIEVKADSPFVGVVNKILQERFNITCVESIADFRRMKKALTIHGQFKTNFMRHEKDDRYDIHDKSRWVLGWNNLAKLHELKEQQMRTQEKAKHLTQRIQQTEQKEQALQTKRDILRDILRYKDFASIDWYRYAKEIEALQEEMEVLQSSSDIIQTLQQRLLEVEKELRQKRLELDGVTQKIGELKQKQDTRELELGRAKLIIENEELPSEIEAALQNLKSELVTAPLNLNTIITAQKTLREYIQNEIDKNVKTKQRLSQNIIAHQNSFINRFPVIAKELYASVESCEEFNAKLLELQKDNLPKWEKKFKALFKEKTIQNIVMLQSLLDEYAGEIKTKIDTINKSLTDIEYSEGTFIELVANSAANIEIKDFKQTLKQLTTGAVDENNIYDEQKFLQIKELIARFNGREGYVDVDKRWRKIVTDVRNWFTFSAIEKYMSDGSTKEYYEDSGGKSGGQKEKLAYTVLASSLAYQFGLEYEKIQSRSFRFVMIDEAFGRGSDESTRYALRLFEKLKLQLLVITPKQKINVIEPFVKSVHFVANPSGMDSSLISMQIEEYVKNKKG</sequence>
<dbReference type="EMBL" id="CP041235">
    <property type="protein sequence ID" value="QOP44427.1"/>
    <property type="molecule type" value="Genomic_DNA"/>
</dbReference>
<evidence type="ECO:0000313" key="2">
    <source>
        <dbReference type="EMBL" id="QOP44427.1"/>
    </source>
</evidence>
<dbReference type="AlphaFoldDB" id="A0A7M1B3W4"/>
<protein>
    <submittedName>
        <fullName evidence="2">ATP-dependent exonuclease SbcCD, C subunit-like protein</fullName>
    </submittedName>
</protein>
<reference evidence="2 3" key="1">
    <citation type="submission" date="2019-06" db="EMBL/GenBank/DDBJ databases">
        <title>Sulfurimonas gotlandica sp. nov., a chemoautotrophic and psychrotolerant epsilonproteobacterium isolated from a pelagic redoxcline, and an emended description of the genus Sulfurimonas.</title>
        <authorList>
            <person name="Wang S."/>
            <person name="Jiang L."/>
            <person name="Shao Z."/>
        </authorList>
    </citation>
    <scope>NUCLEOTIDE SEQUENCE [LARGE SCALE GENOMIC DNA]</scope>
    <source>
        <strain evidence="2 3">S2-6</strain>
    </source>
</reference>
<dbReference type="SUPFAM" id="SSF52540">
    <property type="entry name" value="P-loop containing nucleoside triphosphate hydrolases"/>
    <property type="match status" value="1"/>
</dbReference>
<name>A0A7M1B3W4_9BACT</name>
<dbReference type="GO" id="GO:0004527">
    <property type="term" value="F:exonuclease activity"/>
    <property type="evidence" value="ECO:0007669"/>
    <property type="project" value="UniProtKB-KW"/>
</dbReference>
<organism evidence="2 3">
    <name type="scientific">Sulfurimonas sediminis</name>
    <dbReference type="NCBI Taxonomy" id="2590020"/>
    <lineage>
        <taxon>Bacteria</taxon>
        <taxon>Pseudomonadati</taxon>
        <taxon>Campylobacterota</taxon>
        <taxon>Epsilonproteobacteria</taxon>
        <taxon>Campylobacterales</taxon>
        <taxon>Sulfurimonadaceae</taxon>
        <taxon>Sulfurimonas</taxon>
    </lineage>
</organism>
<evidence type="ECO:0000313" key="3">
    <source>
        <dbReference type="Proteomes" id="UP000593719"/>
    </source>
</evidence>
<keyword evidence="1" id="KW-0175">Coiled coil</keyword>
<keyword evidence="3" id="KW-1185">Reference proteome</keyword>
<dbReference type="Pfam" id="PF13555">
    <property type="entry name" value="AAA_29"/>
    <property type="match status" value="1"/>
</dbReference>
<feature type="coiled-coil region" evidence="1">
    <location>
        <begin position="624"/>
        <end position="665"/>
    </location>
</feature>
<dbReference type="RefSeq" id="WP_193150568.1">
    <property type="nucleotide sequence ID" value="NZ_CP041235.1"/>
</dbReference>
<dbReference type="KEGG" id="ssei:FJR45_10895"/>
<gene>
    <name evidence="2" type="ORF">FJR45_10895</name>
</gene>
<feature type="coiled-coil region" evidence="1">
    <location>
        <begin position="693"/>
        <end position="734"/>
    </location>
</feature>
<dbReference type="Pfam" id="PF13558">
    <property type="entry name" value="SbcC_Walker_B"/>
    <property type="match status" value="1"/>
</dbReference>